<dbReference type="Proteomes" id="UP000194137">
    <property type="component" value="Chromosome"/>
</dbReference>
<dbReference type="EMBL" id="CP021112">
    <property type="protein sequence ID" value="ARQ00246.1"/>
    <property type="molecule type" value="Genomic_DNA"/>
</dbReference>
<dbReference type="PANTHER" id="PTHR30483:SF6">
    <property type="entry name" value="PERIPLASMIC BINDING PROTEIN OF ABC TRANSPORTER FOR NATURAL AMINO ACIDS"/>
    <property type="match status" value="1"/>
</dbReference>
<gene>
    <name evidence="6" type="ORF">CAK95_15065</name>
</gene>
<dbReference type="CDD" id="cd20013">
    <property type="entry name" value="PBP1_RPA0985_benzoate-like"/>
    <property type="match status" value="1"/>
</dbReference>
<feature type="chain" id="PRO_5012303622" description="Leucine-binding protein domain-containing protein" evidence="4">
    <location>
        <begin position="39"/>
        <end position="415"/>
    </location>
</feature>
<evidence type="ECO:0000313" key="6">
    <source>
        <dbReference type="EMBL" id="ARQ00246.1"/>
    </source>
</evidence>
<dbReference type="GO" id="GO:0006865">
    <property type="term" value="P:amino acid transport"/>
    <property type="evidence" value="ECO:0007669"/>
    <property type="project" value="UniProtKB-KW"/>
</dbReference>
<sequence>MIAATNHAAQAAPGRTKMIKRMIVAGLALGLAAGAAQAQDVKVGLVLPYTGVGAELAQPIDRGAELYLKMHADEIKPYKIHLIKRDAKDASGANAKIVVQELLTQDNVDVLAGWVYSPNAIATAPLVAAGKKLAVIMNAGTAHITNMSPYYVRTSFSMWHAGHALGEAAAKNLKAKTAVIGYTDFPPGKDSLAAFKMAFEANGGKVIDEIPMGGANAVPDFTPFFQRAKDKKPDVFFVFVPGGDHSSAVVRTYNALGMKEAGIKLIGPGDITQDTKLQAMGQSADGLITMHHYNADLDNPENKKFVAAWKKEYGPDSTPDFMAVAGYDGMAAIVHAVKGLKGKVDGEKAVALLKGWKYQSPRGPIQIDADTRDIIMNEYLSQASFQNGRVVQKNIGKIEAVKDACKANKVGPCAK</sequence>
<dbReference type="SUPFAM" id="SSF53822">
    <property type="entry name" value="Periplasmic binding protein-like I"/>
    <property type="match status" value="1"/>
</dbReference>
<protein>
    <recommendedName>
        <fullName evidence="5">Leucine-binding protein domain-containing protein</fullName>
    </recommendedName>
</protein>
<evidence type="ECO:0000256" key="4">
    <source>
        <dbReference type="SAM" id="SignalP"/>
    </source>
</evidence>
<organism evidence="6 7">
    <name type="scientific">Pseudorhodoplanes sinuspersici</name>
    <dbReference type="NCBI Taxonomy" id="1235591"/>
    <lineage>
        <taxon>Bacteria</taxon>
        <taxon>Pseudomonadati</taxon>
        <taxon>Pseudomonadota</taxon>
        <taxon>Alphaproteobacteria</taxon>
        <taxon>Hyphomicrobiales</taxon>
        <taxon>Pseudorhodoplanes</taxon>
    </lineage>
</organism>
<keyword evidence="7" id="KW-1185">Reference proteome</keyword>
<reference evidence="6 7" key="1">
    <citation type="submission" date="2017-05" db="EMBL/GenBank/DDBJ databases">
        <title>Full genome sequence of Pseudorhodoplanes sinuspersici.</title>
        <authorList>
            <person name="Dastgheib S.M.M."/>
            <person name="Shavandi M."/>
            <person name="Tirandaz H."/>
        </authorList>
    </citation>
    <scope>NUCLEOTIDE SEQUENCE [LARGE SCALE GENOMIC DNA]</scope>
    <source>
        <strain evidence="6 7">RIPI110</strain>
    </source>
</reference>
<feature type="signal peptide" evidence="4">
    <location>
        <begin position="1"/>
        <end position="38"/>
    </location>
</feature>
<evidence type="ECO:0000256" key="3">
    <source>
        <dbReference type="ARBA" id="ARBA00022970"/>
    </source>
</evidence>
<evidence type="ECO:0000313" key="7">
    <source>
        <dbReference type="Proteomes" id="UP000194137"/>
    </source>
</evidence>
<keyword evidence="3" id="KW-0813">Transport</keyword>
<dbReference type="Gene3D" id="3.40.50.2300">
    <property type="match status" value="2"/>
</dbReference>
<dbReference type="PANTHER" id="PTHR30483">
    <property type="entry name" value="LEUCINE-SPECIFIC-BINDING PROTEIN"/>
    <property type="match status" value="1"/>
</dbReference>
<name>A0A1W6ZSH7_9HYPH</name>
<dbReference type="AlphaFoldDB" id="A0A1W6ZSH7"/>
<dbReference type="Pfam" id="PF13458">
    <property type="entry name" value="Peripla_BP_6"/>
    <property type="match status" value="1"/>
</dbReference>
<evidence type="ECO:0000256" key="2">
    <source>
        <dbReference type="ARBA" id="ARBA00022729"/>
    </source>
</evidence>
<keyword evidence="2 4" id="KW-0732">Signal</keyword>
<dbReference type="InterPro" id="IPR028082">
    <property type="entry name" value="Peripla_BP_I"/>
</dbReference>
<dbReference type="KEGG" id="psin:CAK95_15065"/>
<comment type="similarity">
    <text evidence="1">Belongs to the leucine-binding protein family.</text>
</comment>
<dbReference type="InterPro" id="IPR028081">
    <property type="entry name" value="Leu-bd"/>
</dbReference>
<dbReference type="STRING" id="1235591.CAK95_15065"/>
<proteinExistence type="inferred from homology"/>
<keyword evidence="3" id="KW-0029">Amino-acid transport</keyword>
<accession>A0A1W6ZSH7</accession>
<dbReference type="InterPro" id="IPR051010">
    <property type="entry name" value="BCAA_transport"/>
</dbReference>
<evidence type="ECO:0000259" key="5">
    <source>
        <dbReference type="Pfam" id="PF13458"/>
    </source>
</evidence>
<evidence type="ECO:0000256" key="1">
    <source>
        <dbReference type="ARBA" id="ARBA00010062"/>
    </source>
</evidence>
<feature type="domain" description="Leucine-binding protein" evidence="5">
    <location>
        <begin position="41"/>
        <end position="384"/>
    </location>
</feature>